<gene>
    <name evidence="2" type="ORF">A2903_01745</name>
</gene>
<dbReference type="AlphaFoldDB" id="A0A1F6WNY0"/>
<evidence type="ECO:0000313" key="3">
    <source>
        <dbReference type="Proteomes" id="UP000178184"/>
    </source>
</evidence>
<evidence type="ECO:0000313" key="2">
    <source>
        <dbReference type="EMBL" id="OGI83612.1"/>
    </source>
</evidence>
<protein>
    <submittedName>
        <fullName evidence="2">Uncharacterized protein</fullName>
    </submittedName>
</protein>
<reference evidence="2 3" key="1">
    <citation type="journal article" date="2016" name="Nat. Commun.">
        <title>Thousands of microbial genomes shed light on interconnected biogeochemical processes in an aquifer system.</title>
        <authorList>
            <person name="Anantharaman K."/>
            <person name="Brown C.T."/>
            <person name="Hug L.A."/>
            <person name="Sharon I."/>
            <person name="Castelle C.J."/>
            <person name="Probst A.J."/>
            <person name="Thomas B.C."/>
            <person name="Singh A."/>
            <person name="Wilkins M.J."/>
            <person name="Karaoz U."/>
            <person name="Brodie E.L."/>
            <person name="Williams K.H."/>
            <person name="Hubbard S.S."/>
            <person name="Banfield J.F."/>
        </authorList>
    </citation>
    <scope>NUCLEOTIDE SEQUENCE [LARGE SCALE GENOMIC DNA]</scope>
</reference>
<keyword evidence="1" id="KW-0472">Membrane</keyword>
<keyword evidence="1" id="KW-0812">Transmembrane</keyword>
<dbReference type="Proteomes" id="UP000178184">
    <property type="component" value="Unassembled WGS sequence"/>
</dbReference>
<keyword evidence="1" id="KW-1133">Transmembrane helix</keyword>
<feature type="transmembrane region" description="Helical" evidence="1">
    <location>
        <begin position="6"/>
        <end position="22"/>
    </location>
</feature>
<dbReference type="EMBL" id="MFUO01000024">
    <property type="protein sequence ID" value="OGI83612.1"/>
    <property type="molecule type" value="Genomic_DNA"/>
</dbReference>
<sequence>MTRKKILIIVLVVLGIILLFTLKTKDKKPKTDTVLDSGATVNTVLNNDFVNDLLGVQSINLDTGLLTSPVFKSLVSSGATIDENPPKGRANPFSPTDDSLVFINQDIPFIENSPRNLNLGKTEKLLSPVKINVAKVTSLSASISIIGLPADTDISVSVETNSDDSVQIIDYFTRKLITGEYTAIVTNLKSKTKYTIYMNEPVMFNDIRAEFQTK</sequence>
<organism evidence="2 3">
    <name type="scientific">Candidatus Nomurabacteria bacterium RIFCSPLOWO2_01_FULL_33_17</name>
    <dbReference type="NCBI Taxonomy" id="1801764"/>
    <lineage>
        <taxon>Bacteria</taxon>
        <taxon>Candidatus Nomuraibacteriota</taxon>
    </lineage>
</organism>
<name>A0A1F6WNY0_9BACT</name>
<accession>A0A1F6WNY0</accession>
<proteinExistence type="predicted"/>
<comment type="caution">
    <text evidence="2">The sequence shown here is derived from an EMBL/GenBank/DDBJ whole genome shotgun (WGS) entry which is preliminary data.</text>
</comment>
<dbReference type="STRING" id="1801764.A2903_01745"/>
<evidence type="ECO:0000256" key="1">
    <source>
        <dbReference type="SAM" id="Phobius"/>
    </source>
</evidence>